<name>A0A7X2Z8M4_9BACL</name>
<dbReference type="Proteomes" id="UP000450917">
    <property type="component" value="Unassembled WGS sequence"/>
</dbReference>
<organism evidence="3 4">
    <name type="scientific">Paenibacillus validus</name>
    <dbReference type="NCBI Taxonomy" id="44253"/>
    <lineage>
        <taxon>Bacteria</taxon>
        <taxon>Bacillati</taxon>
        <taxon>Bacillota</taxon>
        <taxon>Bacilli</taxon>
        <taxon>Bacillales</taxon>
        <taxon>Paenibacillaceae</taxon>
        <taxon>Paenibacillus</taxon>
    </lineage>
</organism>
<keyword evidence="4" id="KW-1185">Reference proteome</keyword>
<keyword evidence="1" id="KW-1133">Transmembrane helix</keyword>
<dbReference type="InterPro" id="IPR016942">
    <property type="entry name" value="UCP030042"/>
</dbReference>
<evidence type="ECO:0000259" key="2">
    <source>
        <dbReference type="Pfam" id="PF14340"/>
    </source>
</evidence>
<feature type="transmembrane region" description="Helical" evidence="1">
    <location>
        <begin position="14"/>
        <end position="38"/>
    </location>
</feature>
<sequence>MKEIPIPFIRTNQIGIVVFVVLAIVLQQPALIAALWAVQLITLWRGIRVNVFVQLASPFLKHRIQGAQTEAAELSRFNNSIAVTLLTVSMIAFWLDPSGWSGYVAAALVAVAAFVAICGFCVGCFLYYQFKRLRRR</sequence>
<dbReference type="Pfam" id="PF14340">
    <property type="entry name" value="DUF4395"/>
    <property type="match status" value="1"/>
</dbReference>
<feature type="transmembrane region" description="Helical" evidence="1">
    <location>
        <begin position="77"/>
        <end position="95"/>
    </location>
</feature>
<protein>
    <submittedName>
        <fullName evidence="3">DUF4395 family protein</fullName>
    </submittedName>
</protein>
<dbReference type="EMBL" id="WNZX01000002">
    <property type="protein sequence ID" value="MUG69683.1"/>
    <property type="molecule type" value="Genomic_DNA"/>
</dbReference>
<accession>A0A7X2Z8M4</accession>
<gene>
    <name evidence="3" type="ORF">GNP93_03220</name>
</gene>
<keyword evidence="1" id="KW-0812">Transmembrane</keyword>
<dbReference type="AlphaFoldDB" id="A0A7X2Z8M4"/>
<evidence type="ECO:0000256" key="1">
    <source>
        <dbReference type="SAM" id="Phobius"/>
    </source>
</evidence>
<feature type="transmembrane region" description="Helical" evidence="1">
    <location>
        <begin position="101"/>
        <end position="128"/>
    </location>
</feature>
<dbReference type="InterPro" id="IPR025508">
    <property type="entry name" value="DUF4395"/>
</dbReference>
<evidence type="ECO:0000313" key="4">
    <source>
        <dbReference type="Proteomes" id="UP000450917"/>
    </source>
</evidence>
<evidence type="ECO:0000313" key="3">
    <source>
        <dbReference type="EMBL" id="MUG69683.1"/>
    </source>
</evidence>
<feature type="domain" description="DUF4395" evidence="2">
    <location>
        <begin position="7"/>
        <end position="132"/>
    </location>
</feature>
<reference evidence="3 4" key="1">
    <citation type="submission" date="2019-11" db="EMBL/GenBank/DDBJ databases">
        <title>Draft genome sequences of five Paenibacillus species of dairy origin.</title>
        <authorList>
            <person name="Olajide A.M."/>
            <person name="Chen S."/>
            <person name="Lapointe G."/>
        </authorList>
    </citation>
    <scope>NUCLEOTIDE SEQUENCE [LARGE SCALE GENOMIC DNA]</scope>
    <source>
        <strain evidence="3 4">2CS3</strain>
    </source>
</reference>
<comment type="caution">
    <text evidence="3">The sequence shown here is derived from an EMBL/GenBank/DDBJ whole genome shotgun (WGS) entry which is preliminary data.</text>
</comment>
<proteinExistence type="predicted"/>
<dbReference type="PIRSF" id="PIRSF030042">
    <property type="entry name" value="UCP030042"/>
    <property type="match status" value="1"/>
</dbReference>
<keyword evidence="1" id="KW-0472">Membrane</keyword>